<reference evidence="1 2" key="1">
    <citation type="journal article" date="2021" name="Int. J. Syst. Evol. Microbiol.">
        <title>Reticulibacter mediterranei gen. nov., sp. nov., within the new family Reticulibacteraceae fam. nov., and Ktedonospora formicarum gen. nov., sp. nov., Ktedonobacter robiniae sp. nov., Dictyobacter formicarum sp. nov. and Dictyobacter arantiisoli sp. nov., belonging to the class Ktedonobacteria.</title>
        <authorList>
            <person name="Yabe S."/>
            <person name="Zheng Y."/>
            <person name="Wang C.M."/>
            <person name="Sakai Y."/>
            <person name="Abe K."/>
            <person name="Yokota A."/>
            <person name="Donadio S."/>
            <person name="Cavaletti L."/>
            <person name="Monciardini P."/>
        </authorList>
    </citation>
    <scope>NUCLEOTIDE SEQUENCE [LARGE SCALE GENOMIC DNA]</scope>
    <source>
        <strain evidence="1 2">SOSP1-9</strain>
    </source>
</reference>
<sequence length="170" mass="19928">MSGDTLMKLHAQPTLTLFCGLPGSGKTTLAKRLEQAGKGIRICTDEWQEQLGIDHSNEEFHEKLQARLYQLALTLLRSGQDVILEDGLWQQSERSQKRADAKRSNARTEMHVFDVPFDELWRRLEYRNDTLAPGAVPITRQELERYWHLFQRPDDDEHELRLFDAYTIYR</sequence>
<dbReference type="Gene3D" id="3.40.50.300">
    <property type="entry name" value="P-loop containing nucleotide triphosphate hydrolases"/>
    <property type="match status" value="1"/>
</dbReference>
<comment type="caution">
    <text evidence="1">The sequence shown here is derived from an EMBL/GenBank/DDBJ whole genome shotgun (WGS) entry which is preliminary data.</text>
</comment>
<accession>A0ABQ3VA08</accession>
<gene>
    <name evidence="1" type="ORF">KSZ_06260</name>
</gene>
<evidence type="ECO:0000313" key="2">
    <source>
        <dbReference type="Proteomes" id="UP000635565"/>
    </source>
</evidence>
<proteinExistence type="predicted"/>
<keyword evidence="2" id="KW-1185">Reference proteome</keyword>
<dbReference type="Proteomes" id="UP000635565">
    <property type="component" value="Unassembled WGS sequence"/>
</dbReference>
<name>A0ABQ3VA08_9CHLR</name>
<dbReference type="EMBL" id="BNJJ01000002">
    <property type="protein sequence ID" value="GHO82620.1"/>
    <property type="molecule type" value="Genomic_DNA"/>
</dbReference>
<protein>
    <recommendedName>
        <fullName evidence="3">ATP-binding protein</fullName>
    </recommendedName>
</protein>
<evidence type="ECO:0008006" key="3">
    <source>
        <dbReference type="Google" id="ProtNLM"/>
    </source>
</evidence>
<dbReference type="InterPro" id="IPR027417">
    <property type="entry name" value="P-loop_NTPase"/>
</dbReference>
<evidence type="ECO:0000313" key="1">
    <source>
        <dbReference type="EMBL" id="GHO82620.1"/>
    </source>
</evidence>
<dbReference type="SUPFAM" id="SSF52540">
    <property type="entry name" value="P-loop containing nucleoside triphosphate hydrolases"/>
    <property type="match status" value="1"/>
</dbReference>
<organism evidence="1 2">
    <name type="scientific">Dictyobacter formicarum</name>
    <dbReference type="NCBI Taxonomy" id="2778368"/>
    <lineage>
        <taxon>Bacteria</taxon>
        <taxon>Bacillati</taxon>
        <taxon>Chloroflexota</taxon>
        <taxon>Ktedonobacteria</taxon>
        <taxon>Ktedonobacterales</taxon>
        <taxon>Dictyobacteraceae</taxon>
        <taxon>Dictyobacter</taxon>
    </lineage>
</organism>
<dbReference type="Pfam" id="PF13671">
    <property type="entry name" value="AAA_33"/>
    <property type="match status" value="1"/>
</dbReference>